<accession>A0A1U8A1Q7</accession>
<feature type="domain" description="NAC" evidence="5">
    <location>
        <begin position="11"/>
        <end position="165"/>
    </location>
</feature>
<dbReference type="SUPFAM" id="SSF101941">
    <property type="entry name" value="NAC domain"/>
    <property type="match status" value="1"/>
</dbReference>
<proteinExistence type="predicted"/>
<protein>
    <submittedName>
        <fullName evidence="7">NAC domain-containing protein 21/22</fullName>
    </submittedName>
</protein>
<dbReference type="GeneID" id="104598350"/>
<dbReference type="InterPro" id="IPR003441">
    <property type="entry name" value="NAC-dom"/>
</dbReference>
<dbReference type="FunCoup" id="A0A1U8A1Q7">
    <property type="interactions" value="233"/>
</dbReference>
<dbReference type="STRING" id="4432.A0A1U8A1Q7"/>
<dbReference type="FunFam" id="2.170.150.80:FF:000006">
    <property type="entry name" value="NAC domain-containing protein 100-like"/>
    <property type="match status" value="1"/>
</dbReference>
<keyword evidence="4" id="KW-0539">Nucleus</keyword>
<dbReference type="OrthoDB" id="744205at2759"/>
<evidence type="ECO:0000256" key="4">
    <source>
        <dbReference type="ARBA" id="ARBA00023242"/>
    </source>
</evidence>
<evidence type="ECO:0000313" key="7">
    <source>
        <dbReference type="RefSeq" id="XP_010258675.1"/>
    </source>
</evidence>
<organism evidence="6 7">
    <name type="scientific">Nelumbo nucifera</name>
    <name type="common">Sacred lotus</name>
    <dbReference type="NCBI Taxonomy" id="4432"/>
    <lineage>
        <taxon>Eukaryota</taxon>
        <taxon>Viridiplantae</taxon>
        <taxon>Streptophyta</taxon>
        <taxon>Embryophyta</taxon>
        <taxon>Tracheophyta</taxon>
        <taxon>Spermatophyta</taxon>
        <taxon>Magnoliopsida</taxon>
        <taxon>Proteales</taxon>
        <taxon>Nelumbonaceae</taxon>
        <taxon>Nelumbo</taxon>
    </lineage>
</organism>
<dbReference type="GO" id="GO:0006355">
    <property type="term" value="P:regulation of DNA-templated transcription"/>
    <property type="evidence" value="ECO:0007669"/>
    <property type="project" value="InterPro"/>
</dbReference>
<keyword evidence="6" id="KW-1185">Reference proteome</keyword>
<dbReference type="eggNOG" id="ENOG502QRZB">
    <property type="taxonomic scope" value="Eukaryota"/>
</dbReference>
<dbReference type="Pfam" id="PF02365">
    <property type="entry name" value="NAM"/>
    <property type="match status" value="1"/>
</dbReference>
<dbReference type="Proteomes" id="UP000189703">
    <property type="component" value="Unplaced"/>
</dbReference>
<evidence type="ECO:0000256" key="1">
    <source>
        <dbReference type="ARBA" id="ARBA00023015"/>
    </source>
</evidence>
<evidence type="ECO:0000259" key="5">
    <source>
        <dbReference type="PROSITE" id="PS51005"/>
    </source>
</evidence>
<name>A0A1U8A1Q7_NELNU</name>
<dbReference type="Gene3D" id="2.170.150.80">
    <property type="entry name" value="NAC domain"/>
    <property type="match status" value="1"/>
</dbReference>
<dbReference type="KEGG" id="nnu:104598350"/>
<dbReference type="InParanoid" id="A0A1U8A1Q7"/>
<keyword evidence="3" id="KW-0804">Transcription</keyword>
<dbReference type="AlphaFoldDB" id="A0A1U8A1Q7"/>
<dbReference type="InterPro" id="IPR036093">
    <property type="entry name" value="NAC_dom_sf"/>
</dbReference>
<dbReference type="PANTHER" id="PTHR31744:SF96">
    <property type="entry name" value="NAC DOMAIN-CONTAINING PROTEIN 21_22"/>
    <property type="match status" value="1"/>
</dbReference>
<dbReference type="GO" id="GO:0003677">
    <property type="term" value="F:DNA binding"/>
    <property type="evidence" value="ECO:0007669"/>
    <property type="project" value="UniProtKB-KW"/>
</dbReference>
<dbReference type="OMA" id="IPNHNAW"/>
<evidence type="ECO:0000256" key="3">
    <source>
        <dbReference type="ARBA" id="ARBA00023163"/>
    </source>
</evidence>
<sequence>MSSLSMVEAKLPPGFRFHPRDEELVCDYLMKRIIGNHHGKGSSYDSPLLIEVDLNKCEPWDLPEMACVGGKEWYFFSQRDRKYATGLRTNRATVSGYWKATGKDRQINRKGTLVGMRKTLVFYQGRAPKGRKTDWVMHEFRVEGPSDPPKISSQEDWVLCRVFFKSRGHSAKPSVENCYDDTGSSSLPPLMDSFITFDQTPANLEEFEQVPCFSNFSQVLMTNPTLSQLAQIEPNIPTKALNNLGNIPDMGTGLNPFSCDKKVIKAVLSHLNKLESNPKVDLSPSFGEGSSESYLSEVGLPSLWNHY</sequence>
<reference evidence="7" key="1">
    <citation type="submission" date="2025-08" db="UniProtKB">
        <authorList>
            <consortium name="RefSeq"/>
        </authorList>
    </citation>
    <scope>IDENTIFICATION</scope>
</reference>
<dbReference type="PANTHER" id="PTHR31744">
    <property type="entry name" value="PROTEIN CUP-SHAPED COTYLEDON 2-RELATED"/>
    <property type="match status" value="1"/>
</dbReference>
<dbReference type="PROSITE" id="PS51005">
    <property type="entry name" value="NAC"/>
    <property type="match status" value="1"/>
</dbReference>
<keyword evidence="1" id="KW-0805">Transcription regulation</keyword>
<evidence type="ECO:0000256" key="2">
    <source>
        <dbReference type="ARBA" id="ARBA00023125"/>
    </source>
</evidence>
<gene>
    <name evidence="7" type="primary">LOC104598350</name>
</gene>
<dbReference type="RefSeq" id="XP_010258675.1">
    <property type="nucleotide sequence ID" value="XM_010260373.1"/>
</dbReference>
<evidence type="ECO:0000313" key="6">
    <source>
        <dbReference type="Proteomes" id="UP000189703"/>
    </source>
</evidence>
<keyword evidence="2" id="KW-0238">DNA-binding</keyword>